<feature type="compositionally biased region" description="Basic and acidic residues" evidence="2">
    <location>
        <begin position="103"/>
        <end position="118"/>
    </location>
</feature>
<dbReference type="InterPro" id="IPR050698">
    <property type="entry name" value="MBL"/>
</dbReference>
<dbReference type="InterPro" id="IPR022712">
    <property type="entry name" value="Beta_Casp"/>
</dbReference>
<feature type="domain" description="Beta-Casp" evidence="4">
    <location>
        <begin position="246"/>
        <end position="371"/>
    </location>
</feature>
<evidence type="ECO:0000313" key="6">
    <source>
        <dbReference type="Proteomes" id="UP001215956"/>
    </source>
</evidence>
<dbReference type="Pfam" id="PF07521">
    <property type="entry name" value="RMMBL"/>
    <property type="match status" value="1"/>
</dbReference>
<comment type="caution">
    <text evidence="5">The sequence shown here is derived from an EMBL/GenBank/DDBJ whole genome shotgun (WGS) entry which is preliminary data.</text>
</comment>
<keyword evidence="6" id="KW-1185">Reference proteome</keyword>
<dbReference type="EMBL" id="JARFPL010000037">
    <property type="protein sequence ID" value="MDF0593967.1"/>
    <property type="molecule type" value="Genomic_DNA"/>
</dbReference>
<dbReference type="SMART" id="SM00849">
    <property type="entry name" value="Lactamase_B"/>
    <property type="match status" value="1"/>
</dbReference>
<feature type="region of interest" description="Disordered" evidence="2">
    <location>
        <begin position="103"/>
        <end position="129"/>
    </location>
</feature>
<evidence type="ECO:0000259" key="3">
    <source>
        <dbReference type="SMART" id="SM00849"/>
    </source>
</evidence>
<gene>
    <name evidence="5" type="ORF">P0O24_10285</name>
</gene>
<dbReference type="CDD" id="cd16295">
    <property type="entry name" value="TTHA0252-CPSF-like_MBL-fold"/>
    <property type="match status" value="1"/>
</dbReference>
<dbReference type="SMART" id="SM01027">
    <property type="entry name" value="Beta-Casp"/>
    <property type="match status" value="1"/>
</dbReference>
<evidence type="ECO:0000256" key="1">
    <source>
        <dbReference type="ARBA" id="ARBA00022801"/>
    </source>
</evidence>
<proteinExistence type="predicted"/>
<evidence type="ECO:0000256" key="2">
    <source>
        <dbReference type="SAM" id="MobiDB-lite"/>
    </source>
</evidence>
<dbReference type="InterPro" id="IPR011108">
    <property type="entry name" value="RMMBL"/>
</dbReference>
<dbReference type="InterPro" id="IPR036866">
    <property type="entry name" value="RibonucZ/Hydroxyglut_hydro"/>
</dbReference>
<accession>A0ABT5XHJ2</accession>
<dbReference type="SUPFAM" id="SSF56281">
    <property type="entry name" value="Metallo-hydrolase/oxidoreductase"/>
    <property type="match status" value="1"/>
</dbReference>
<dbReference type="Pfam" id="PF00753">
    <property type="entry name" value="Lactamase_B"/>
    <property type="match status" value="1"/>
</dbReference>
<dbReference type="Gene3D" id="3.60.15.10">
    <property type="entry name" value="Ribonuclease Z/Hydroxyacylglutathione hydrolase-like"/>
    <property type="match status" value="1"/>
</dbReference>
<dbReference type="PANTHER" id="PTHR11203">
    <property type="entry name" value="CLEAVAGE AND POLYADENYLATION SPECIFICITY FACTOR FAMILY MEMBER"/>
    <property type="match status" value="1"/>
</dbReference>
<dbReference type="Pfam" id="PF10996">
    <property type="entry name" value="Beta-Casp"/>
    <property type="match status" value="1"/>
</dbReference>
<reference evidence="5 6" key="1">
    <citation type="submission" date="2023-03" db="EMBL/GenBank/DDBJ databases">
        <title>Whole genome sequencing of Methanotrichaceae archaeon M04Ac.</title>
        <authorList>
            <person name="Khomyakova M.A."/>
            <person name="Merkel A.Y."/>
            <person name="Slobodkin A.I."/>
        </authorList>
    </citation>
    <scope>NUCLEOTIDE SEQUENCE [LARGE SCALE GENOMIC DNA]</scope>
    <source>
        <strain evidence="5 6">M04Ac</strain>
    </source>
</reference>
<dbReference type="PANTHER" id="PTHR11203:SF37">
    <property type="entry name" value="INTEGRATOR COMPLEX SUBUNIT 11"/>
    <property type="match status" value="1"/>
</dbReference>
<dbReference type="InterPro" id="IPR001279">
    <property type="entry name" value="Metallo-B-lactamas"/>
</dbReference>
<name>A0ABT5XHJ2_9EURY</name>
<feature type="domain" description="Metallo-beta-lactamase" evidence="3">
    <location>
        <begin position="6"/>
        <end position="241"/>
    </location>
</feature>
<protein>
    <submittedName>
        <fullName evidence="5">MBL fold metallo-hydrolase</fullName>
    </submittedName>
</protein>
<evidence type="ECO:0000259" key="4">
    <source>
        <dbReference type="SMART" id="SM01027"/>
    </source>
</evidence>
<dbReference type="RefSeq" id="WP_316969666.1">
    <property type="nucleotide sequence ID" value="NZ_JARFPL010000037.1"/>
</dbReference>
<sequence>MKLQFYGAAAGVTGSHTVLDAGDIRVGVDAGLFQGRDSYQNRGGFGHDPRSLEALLLTHAHIDHSGRIPLLVKEGFSGEVYSTPATEDLCEIMLKDSAYLMKEEADRESRHPDQRNGEPRPPLYTDEDVSDALTRFRSVDYYKSQDIGGASARFLDAGHIIGSAMVELSVDGQKLLFTGDMGRRGAPFLRDPDRVEEADWLVIESTYGNRDHGDMSERGKRLMEVILETIDRGGNVVIPAFAVGRTQEIIYELNHYAERGRLEGVKTFVDSPMAISATEIYSRHPEYFDEETLRLLSTGDNPLDFPGIEYARSREESKAINDMKEAHIIISASGMCTGGRIIHHLVQNIGRKESTVLFIGYQAEGTTGRMLLDGAKTIRMMNRDWNVRARIEYLDAFSAHAGPTGMLNWLRSFKEFPRQVFVNHGEPEASRSFAEAIRGEFDAEVVVPQPGQRYDLK</sequence>
<dbReference type="Gene3D" id="3.40.50.10890">
    <property type="match status" value="1"/>
</dbReference>
<organism evidence="5 6">
    <name type="scientific">Candidatus Methanocrinis alkalitolerans</name>
    <dbReference type="NCBI Taxonomy" id="3033395"/>
    <lineage>
        <taxon>Archaea</taxon>
        <taxon>Methanobacteriati</taxon>
        <taxon>Methanobacteriota</taxon>
        <taxon>Stenosarchaea group</taxon>
        <taxon>Methanomicrobia</taxon>
        <taxon>Methanotrichales</taxon>
        <taxon>Methanotrichaceae</taxon>
        <taxon>Methanocrinis</taxon>
    </lineage>
</organism>
<keyword evidence="1" id="KW-0378">Hydrolase</keyword>
<dbReference type="Proteomes" id="UP001215956">
    <property type="component" value="Unassembled WGS sequence"/>
</dbReference>
<evidence type="ECO:0000313" key="5">
    <source>
        <dbReference type="EMBL" id="MDF0593967.1"/>
    </source>
</evidence>